<sequence length="491" mass="56799">MDESVLVVRNKARLMARGYNQEEGIDFDETFAPIPRLESIRMLLAYACHKDFILFQMDVKSTFLNGYIMEEVYVKQSPGFENEQFPNYVYKLSKALYELKQTPRAWYDMLKNFLLDNGFSMRKADTTLFVKHKNQDILVVKMYVDDIIFGSTNELLCKEFLSYMNKEFEMGMMGELKHFLGLQIKQNEGGIFINQAKYVKDLLKRFGYDNGTAKSTPMSTTIKLDKDENGKEVDIKTYRDMIESILYLIASRPDIMFSVCLYARFQSCPKESHLLAVKRIFLYLIGTINLGLWYPSGNHIDLTCYSDANFAEYKVDRKSTSGTCHFLGCSLVSWFSQKQNSVALSTTEVEYIAAGTSDYSLEKFSPRKSPKIDYYVHVDAVRNICRRHLDEVSHMDVALIDCILRHYPVNLGYSIIQIILSIPKLITRSLLYGHFITQILKHLKALINEPSCRPSQSIRDKAVYALRFEWSNGAWVKFTKNKYTFLAPSDD</sequence>
<organism evidence="1 2">
    <name type="scientific">Citrus sinensis</name>
    <name type="common">Sweet orange</name>
    <name type="synonym">Citrus aurantium var. sinensis</name>
    <dbReference type="NCBI Taxonomy" id="2711"/>
    <lineage>
        <taxon>Eukaryota</taxon>
        <taxon>Viridiplantae</taxon>
        <taxon>Streptophyta</taxon>
        <taxon>Embryophyta</taxon>
        <taxon>Tracheophyta</taxon>
        <taxon>Spermatophyta</taxon>
        <taxon>Magnoliopsida</taxon>
        <taxon>eudicotyledons</taxon>
        <taxon>Gunneridae</taxon>
        <taxon>Pentapetalae</taxon>
        <taxon>rosids</taxon>
        <taxon>malvids</taxon>
        <taxon>Sapindales</taxon>
        <taxon>Rutaceae</taxon>
        <taxon>Aurantioideae</taxon>
        <taxon>Citrus</taxon>
    </lineage>
</organism>
<dbReference type="EMBL" id="CM039178">
    <property type="protein sequence ID" value="KAH9680549.1"/>
    <property type="molecule type" value="Genomic_DNA"/>
</dbReference>
<name>A0ACB8I0K6_CITSI</name>
<evidence type="ECO:0000313" key="2">
    <source>
        <dbReference type="Proteomes" id="UP000829398"/>
    </source>
</evidence>
<proteinExistence type="predicted"/>
<reference evidence="2" key="1">
    <citation type="journal article" date="2023" name="Hortic. Res.">
        <title>A chromosome-level phased genome enabling allele-level studies in sweet orange: a case study on citrus Huanglongbing tolerance.</title>
        <authorList>
            <person name="Wu B."/>
            <person name="Yu Q."/>
            <person name="Deng Z."/>
            <person name="Duan Y."/>
            <person name="Luo F."/>
            <person name="Gmitter F. Jr."/>
        </authorList>
    </citation>
    <scope>NUCLEOTIDE SEQUENCE [LARGE SCALE GENOMIC DNA]</scope>
    <source>
        <strain evidence="2">cv. Valencia</strain>
    </source>
</reference>
<accession>A0ACB8I0K6</accession>
<gene>
    <name evidence="1" type="ORF">KPL71_026587</name>
</gene>
<evidence type="ECO:0000313" key="1">
    <source>
        <dbReference type="EMBL" id="KAH9680549.1"/>
    </source>
</evidence>
<protein>
    <submittedName>
        <fullName evidence="1">Uncharacterized protein</fullName>
    </submittedName>
</protein>
<keyword evidence="2" id="KW-1185">Reference proteome</keyword>
<dbReference type="Proteomes" id="UP000829398">
    <property type="component" value="Chromosome 9"/>
</dbReference>
<comment type="caution">
    <text evidence="1">The sequence shown here is derived from an EMBL/GenBank/DDBJ whole genome shotgun (WGS) entry which is preliminary data.</text>
</comment>